<dbReference type="Gene3D" id="2.130.10.120">
    <property type="entry name" value="Prolyl oligopeptidase, N-terminal domain"/>
    <property type="match status" value="1"/>
</dbReference>
<dbReference type="PANTHER" id="PTHR42881:SF13">
    <property type="entry name" value="PROLYL ENDOPEPTIDASE"/>
    <property type="match status" value="1"/>
</dbReference>
<dbReference type="PANTHER" id="PTHR42881">
    <property type="entry name" value="PROLYL ENDOPEPTIDASE"/>
    <property type="match status" value="1"/>
</dbReference>
<accession>A0A074VZR2</accession>
<dbReference type="GO" id="GO:0005829">
    <property type="term" value="C:cytosol"/>
    <property type="evidence" value="ECO:0007669"/>
    <property type="project" value="TreeGrafter"/>
</dbReference>
<sequence>MKMTDADPFVHFEDLDSELTQTFIQQADAAAQAEFASSDEYTAVRDDIVTMLQDEQQIPFCQEHRARMYHFYQSAEFPKGVYRVCSAASYRAGLPEWEILFSVADFDSLLNDDVYLQGVAHYVQAPEHVLISLSAGGSDAAYTIEFNLAERKVVEGGFHFPLSKSIISWRDTESVWVCPAWDERQLTQAGYPRQVWLMRRGQSFAEALPILEMAAEGMMVNAWRYLDSQGAPIDLLEAAEGFYHKQYYQVLADFSVKPLGLPDDCELMGYLYGQLLVQLRSNWQRANKSYPAGSLVAVKLHKGELGAAELIFLPTETQAIENIETTRRFVLVSILDNVHSRLLAWHFADSRWQEITLPNLPEGALEITDQPWGGDVVYLAISNFLEPLTLYTLDIHLGELCVMRRQPRQFNPQGMQVRQFNAVAADGTFIPYFHVGKQIGEDTPTIVYVYGGFAMPQLPYYLGSIGRHWLARGYAFVLANVRGGGEFGPLWHQAAQGINKHISVGDLLAVLHDLYKHHRAVAAHTAIQGGSNGGLVVASAFCREPQSMGALVCEVPLTDMLRYPYLSAGSSWIDEYGNPENSLERPALKLLSPYHNLGDLQHYPPALITTNRHDDRVHPAHALKFYARLRQLKQRVWLAAPDTGGHAGGGTQENTAAELALIMNFLYKTIVNNDSI</sequence>
<feature type="domain" description="Peptidase S9 prolyl oligopeptidase catalytic" evidence="4">
    <location>
        <begin position="469"/>
        <end position="670"/>
    </location>
</feature>
<evidence type="ECO:0000313" key="6">
    <source>
        <dbReference type="EMBL" id="KEQ00714.1"/>
    </source>
</evidence>
<proteinExistence type="predicted"/>
<evidence type="ECO:0000259" key="4">
    <source>
        <dbReference type="Pfam" id="PF00326"/>
    </source>
</evidence>
<dbReference type="Proteomes" id="UP000027644">
    <property type="component" value="Unassembled WGS sequence"/>
</dbReference>
<dbReference type="InterPro" id="IPR029058">
    <property type="entry name" value="AB_hydrolase_fold"/>
</dbReference>
<organism evidence="6 7">
    <name type="scientific">Snodgrassella alvi SCGC AB-598-J21</name>
    <dbReference type="NCBI Taxonomy" id="1385367"/>
    <lineage>
        <taxon>Bacteria</taxon>
        <taxon>Pseudomonadati</taxon>
        <taxon>Pseudomonadota</taxon>
        <taxon>Betaproteobacteria</taxon>
        <taxon>Neisseriales</taxon>
        <taxon>Neisseriaceae</taxon>
        <taxon>Snodgrassella</taxon>
    </lineage>
</organism>
<name>A0A074VZR2_9NEIS</name>
<dbReference type="EMBL" id="AVQL01000446">
    <property type="protein sequence ID" value="KEQ00714.1"/>
    <property type="molecule type" value="Genomic_DNA"/>
</dbReference>
<dbReference type="InterPro" id="IPR051167">
    <property type="entry name" value="Prolyl_oligopep/macrocyclase"/>
</dbReference>
<dbReference type="PRINTS" id="PR00862">
    <property type="entry name" value="PROLIGOPTASE"/>
</dbReference>
<protein>
    <submittedName>
        <fullName evidence="6">Serine protease of the peptidase family S9A</fullName>
    </submittedName>
</protein>
<evidence type="ECO:0000256" key="3">
    <source>
        <dbReference type="ARBA" id="ARBA00022825"/>
    </source>
</evidence>
<comment type="caution">
    <text evidence="6">The sequence shown here is derived from an EMBL/GenBank/DDBJ whole genome shotgun (WGS) entry which is preliminary data.</text>
</comment>
<dbReference type="GO" id="GO:0006508">
    <property type="term" value="P:proteolysis"/>
    <property type="evidence" value="ECO:0007669"/>
    <property type="project" value="UniProtKB-KW"/>
</dbReference>
<dbReference type="Pfam" id="PF02897">
    <property type="entry name" value="Peptidase_S9_N"/>
    <property type="match status" value="1"/>
</dbReference>
<dbReference type="InterPro" id="IPR001375">
    <property type="entry name" value="Peptidase_S9_cat"/>
</dbReference>
<evidence type="ECO:0000256" key="1">
    <source>
        <dbReference type="ARBA" id="ARBA00022670"/>
    </source>
</evidence>
<dbReference type="GO" id="GO:0070012">
    <property type="term" value="F:oligopeptidase activity"/>
    <property type="evidence" value="ECO:0007669"/>
    <property type="project" value="TreeGrafter"/>
</dbReference>
<keyword evidence="1 6" id="KW-0645">Protease</keyword>
<reference evidence="6 7" key="1">
    <citation type="journal article" date="2014" name="PLoS Genet.">
        <title>Hidden diversity in honey bee gut symbionts detected by single-cell genomics.</title>
        <authorList>
            <person name="Engel P."/>
            <person name="Stepanauskas R."/>
            <person name="Moran N."/>
        </authorList>
    </citation>
    <scope>NUCLEOTIDE SEQUENCE [LARGE SCALE GENOMIC DNA]</scope>
    <source>
        <strain evidence="6 7">SCGC AB-598-J21</strain>
    </source>
</reference>
<dbReference type="Gene3D" id="3.40.50.1820">
    <property type="entry name" value="alpha/beta hydrolase"/>
    <property type="match status" value="1"/>
</dbReference>
<dbReference type="AlphaFoldDB" id="A0A074VZR2"/>
<feature type="domain" description="Peptidase S9A N-terminal" evidence="5">
    <location>
        <begin position="6"/>
        <end position="404"/>
    </location>
</feature>
<evidence type="ECO:0000259" key="5">
    <source>
        <dbReference type="Pfam" id="PF02897"/>
    </source>
</evidence>
<dbReference type="InterPro" id="IPR023302">
    <property type="entry name" value="Pept_S9A_N"/>
</dbReference>
<evidence type="ECO:0000313" key="7">
    <source>
        <dbReference type="Proteomes" id="UP000027644"/>
    </source>
</evidence>
<dbReference type="GO" id="GO:0004252">
    <property type="term" value="F:serine-type endopeptidase activity"/>
    <property type="evidence" value="ECO:0007669"/>
    <property type="project" value="InterPro"/>
</dbReference>
<dbReference type="InterPro" id="IPR002470">
    <property type="entry name" value="Peptidase_S9A"/>
</dbReference>
<gene>
    <name evidence="6" type="ORF">SASC598J21_015070</name>
</gene>
<dbReference type="SUPFAM" id="SSF53474">
    <property type="entry name" value="alpha/beta-Hydrolases"/>
    <property type="match status" value="1"/>
</dbReference>
<keyword evidence="3" id="KW-0720">Serine protease</keyword>
<keyword evidence="2" id="KW-0378">Hydrolase</keyword>
<dbReference type="SUPFAM" id="SSF50993">
    <property type="entry name" value="Peptidase/esterase 'gauge' domain"/>
    <property type="match status" value="1"/>
</dbReference>
<dbReference type="Pfam" id="PF00326">
    <property type="entry name" value="Peptidase_S9"/>
    <property type="match status" value="1"/>
</dbReference>
<evidence type="ECO:0000256" key="2">
    <source>
        <dbReference type="ARBA" id="ARBA00022801"/>
    </source>
</evidence>